<reference evidence="4 5" key="1">
    <citation type="submission" date="2014-11" db="EMBL/GenBank/DDBJ databases">
        <authorList>
            <person name="Zhu J."/>
            <person name="Qi W."/>
            <person name="Song R."/>
        </authorList>
    </citation>
    <scope>NUCLEOTIDE SEQUENCE [LARGE SCALE GENOMIC DNA]</scope>
</reference>
<feature type="compositionally biased region" description="Pro residues" evidence="2">
    <location>
        <begin position="94"/>
        <end position="117"/>
    </location>
</feature>
<keyword evidence="1" id="KW-0862">Zinc</keyword>
<evidence type="ECO:0000256" key="1">
    <source>
        <dbReference type="PROSITE-ProRule" id="PRU00175"/>
    </source>
</evidence>
<dbReference type="VEuPathDB" id="CryptoDB:Vbra_19658"/>
<dbReference type="GO" id="GO:0008270">
    <property type="term" value="F:zinc ion binding"/>
    <property type="evidence" value="ECO:0007669"/>
    <property type="project" value="UniProtKB-KW"/>
</dbReference>
<sequence>MHPRGRPPPFVARGVRPPPHLVAHLAAGRPPLYVPAPAYPPHAVLPAPAAHLALRPRGVLPDAAAPPGRPPFIQHAAVGGLKSTRPGGQQPAARPRPPAPQRHPQPQPVPQTHPPRPAVDVGLQPEDVQGDKSSAHDTTLPSLRTEIATLNTAEQSAAFGGRVHAIIAQRRAEDAAFAQLLADAHDRELRLRAEEQQQREAEIRAESRQQGREEGREEGREAGLLQGREEGRAAGLLQGREEGRAAGLQQGQAQGFQTGLAQGLQQGIAQGWDQATRCVICFAAPRDTVTRPCGHVCMCQGCAPHQAVCPICQGPNNPNAPLPPWGGVFIS</sequence>
<dbReference type="AlphaFoldDB" id="A0A0G4H6M6"/>
<evidence type="ECO:0000313" key="4">
    <source>
        <dbReference type="EMBL" id="CEM39395.1"/>
    </source>
</evidence>
<dbReference type="OMA" id="RCVICFA"/>
<evidence type="ECO:0000259" key="3">
    <source>
        <dbReference type="PROSITE" id="PS50089"/>
    </source>
</evidence>
<evidence type="ECO:0000256" key="2">
    <source>
        <dbReference type="SAM" id="MobiDB-lite"/>
    </source>
</evidence>
<protein>
    <recommendedName>
        <fullName evidence="3">RING-type domain-containing protein</fullName>
    </recommendedName>
</protein>
<dbReference type="InParanoid" id="A0A0G4H6M6"/>
<dbReference type="PANTHER" id="PTHR14879">
    <property type="entry name" value="CASPASE REGULATOR, RING FINGER DOMAIN-CONTAINING"/>
    <property type="match status" value="1"/>
</dbReference>
<dbReference type="PROSITE" id="PS50089">
    <property type="entry name" value="ZF_RING_2"/>
    <property type="match status" value="1"/>
</dbReference>
<dbReference type="InterPro" id="IPR013083">
    <property type="entry name" value="Znf_RING/FYVE/PHD"/>
</dbReference>
<dbReference type="InterPro" id="IPR000563">
    <property type="entry name" value="Flag_FliH"/>
</dbReference>
<accession>A0A0G4H6M6</accession>
<feature type="domain" description="RING-type" evidence="3">
    <location>
        <begin position="278"/>
        <end position="313"/>
    </location>
</feature>
<proteinExistence type="predicted"/>
<keyword evidence="1" id="KW-0479">Metal-binding</keyword>
<name>A0A0G4H6M6_VITBC</name>
<dbReference type="PRINTS" id="PR01003">
    <property type="entry name" value="FLGFLIH"/>
</dbReference>
<dbReference type="OrthoDB" id="4034597at2759"/>
<dbReference type="PANTHER" id="PTHR14879:SF5">
    <property type="entry name" value="RING-TYPE DOMAIN-CONTAINING PROTEIN"/>
    <property type="match status" value="1"/>
</dbReference>
<keyword evidence="5" id="KW-1185">Reference proteome</keyword>
<dbReference type="Pfam" id="PF13920">
    <property type="entry name" value="zf-C3HC4_3"/>
    <property type="match status" value="1"/>
</dbReference>
<dbReference type="EMBL" id="CDMY01001036">
    <property type="protein sequence ID" value="CEM39395.1"/>
    <property type="molecule type" value="Genomic_DNA"/>
</dbReference>
<feature type="region of interest" description="Disordered" evidence="2">
    <location>
        <begin position="61"/>
        <end position="140"/>
    </location>
</feature>
<gene>
    <name evidence="4" type="ORF">Vbra_19658</name>
</gene>
<dbReference type="SUPFAM" id="SSF57850">
    <property type="entry name" value="RING/U-box"/>
    <property type="match status" value="1"/>
</dbReference>
<keyword evidence="1" id="KW-0863">Zinc-finger</keyword>
<dbReference type="Proteomes" id="UP000041254">
    <property type="component" value="Unassembled WGS sequence"/>
</dbReference>
<dbReference type="GO" id="GO:0003774">
    <property type="term" value="F:cytoskeletal motor activity"/>
    <property type="evidence" value="ECO:0007669"/>
    <property type="project" value="InterPro"/>
</dbReference>
<feature type="region of interest" description="Disordered" evidence="2">
    <location>
        <begin position="195"/>
        <end position="229"/>
    </location>
</feature>
<dbReference type="InterPro" id="IPR051728">
    <property type="entry name" value="RING-FYVE_E3_ubiquitin-ligase"/>
</dbReference>
<dbReference type="SMART" id="SM00184">
    <property type="entry name" value="RING"/>
    <property type="match status" value="1"/>
</dbReference>
<dbReference type="Gene3D" id="3.30.40.10">
    <property type="entry name" value="Zinc/RING finger domain, C3HC4 (zinc finger)"/>
    <property type="match status" value="1"/>
</dbReference>
<organism evidence="4 5">
    <name type="scientific">Vitrella brassicaformis (strain CCMP3155)</name>
    <dbReference type="NCBI Taxonomy" id="1169540"/>
    <lineage>
        <taxon>Eukaryota</taxon>
        <taxon>Sar</taxon>
        <taxon>Alveolata</taxon>
        <taxon>Colpodellida</taxon>
        <taxon>Vitrellaceae</taxon>
        <taxon>Vitrella</taxon>
    </lineage>
</organism>
<evidence type="ECO:0000313" key="5">
    <source>
        <dbReference type="Proteomes" id="UP000041254"/>
    </source>
</evidence>
<dbReference type="InterPro" id="IPR001841">
    <property type="entry name" value="Znf_RING"/>
</dbReference>